<evidence type="ECO:0000313" key="1">
    <source>
        <dbReference type="EMBL" id="MBO8191511.1"/>
    </source>
</evidence>
<dbReference type="Pfam" id="PF00106">
    <property type="entry name" value="adh_short"/>
    <property type="match status" value="1"/>
</dbReference>
<gene>
    <name evidence="1" type="ORF">ITI46_07375</name>
</gene>
<name>A0ABS3X8V8_9ACTN</name>
<dbReference type="InterPro" id="IPR036291">
    <property type="entry name" value="NAD(P)-bd_dom_sf"/>
</dbReference>
<proteinExistence type="predicted"/>
<reference evidence="1 2" key="1">
    <citation type="submission" date="2020-11" db="EMBL/GenBank/DDBJ databases">
        <title>Streptomyces spirodelae sp. nov., isolated from duckweed.</title>
        <authorList>
            <person name="Saimee Y."/>
            <person name="Duangmal K."/>
        </authorList>
    </citation>
    <scope>NUCLEOTIDE SEQUENCE [LARGE SCALE GENOMIC DNA]</scope>
    <source>
        <strain evidence="1 2">S16-07</strain>
    </source>
</reference>
<organism evidence="1 2">
    <name type="scientific">Streptomyces oryzae</name>
    <dbReference type="NCBI Taxonomy" id="1434886"/>
    <lineage>
        <taxon>Bacteria</taxon>
        <taxon>Bacillati</taxon>
        <taxon>Actinomycetota</taxon>
        <taxon>Actinomycetes</taxon>
        <taxon>Kitasatosporales</taxon>
        <taxon>Streptomycetaceae</taxon>
        <taxon>Streptomyces</taxon>
    </lineage>
</organism>
<dbReference type="InterPro" id="IPR002347">
    <property type="entry name" value="SDR_fam"/>
</dbReference>
<dbReference type="RefSeq" id="WP_209238606.1">
    <property type="nucleotide sequence ID" value="NZ_JADKMA010000024.1"/>
</dbReference>
<dbReference type="PANTHER" id="PTHR43431:SF7">
    <property type="entry name" value="OXIDOREDUCTASE, SHORT CHAIN DEHYDROGENASE_REDUCTASE FAMILY (AFU_ORTHOLOGUE AFUA_5G14000)"/>
    <property type="match status" value="1"/>
</dbReference>
<protein>
    <submittedName>
        <fullName evidence="1">SDR family NAD(P)-dependent oxidoreductase</fullName>
    </submittedName>
</protein>
<keyword evidence="2" id="KW-1185">Reference proteome</keyword>
<dbReference type="SUPFAM" id="SSF51735">
    <property type="entry name" value="NAD(P)-binding Rossmann-fold domains"/>
    <property type="match status" value="1"/>
</dbReference>
<dbReference type="EMBL" id="JADKMA010000024">
    <property type="protein sequence ID" value="MBO8191511.1"/>
    <property type="molecule type" value="Genomic_DNA"/>
</dbReference>
<evidence type="ECO:0000313" key="2">
    <source>
        <dbReference type="Proteomes" id="UP001519064"/>
    </source>
</evidence>
<dbReference type="Proteomes" id="UP001519064">
    <property type="component" value="Unassembled WGS sequence"/>
</dbReference>
<sequence length="237" mass="25219">MSKVIAIFGAGPGLGASVARRFAREDFRVALVARRRDRLDALVEQLTGDGIEAAGFTADLSRPAEVPALIAAIRGRFGRIDVIEYGPISGDQGFSPATRLDAATLQKDSPLLLLTPVEVVRAVLPEWTERGDGAFLMTTGHTAVVPRPYLSGVGPLMSAARNWLYSLNGELAEVGAYAGTLSIAAFIAGSEVGELAATAMPDGFGPLVDPDDLAAHYWEMYTKRDRVEQVHPEPSAD</sequence>
<comment type="caution">
    <text evidence="1">The sequence shown here is derived from an EMBL/GenBank/DDBJ whole genome shotgun (WGS) entry which is preliminary data.</text>
</comment>
<dbReference type="Gene3D" id="3.40.50.720">
    <property type="entry name" value="NAD(P)-binding Rossmann-like Domain"/>
    <property type="match status" value="1"/>
</dbReference>
<accession>A0ABS3X8V8</accession>
<dbReference type="PANTHER" id="PTHR43431">
    <property type="entry name" value="OXIDOREDUCTASE, SHORT CHAIN DEHYDROGENASE/REDUCTASE FAMILY (AFU_ORTHOLOGUE AFUA_5G14000)"/>
    <property type="match status" value="1"/>
</dbReference>